<dbReference type="InterPro" id="IPR005498">
    <property type="entry name" value="T4SS_VirB10/TraB/TrbI"/>
</dbReference>
<feature type="transmembrane region" description="Helical" evidence="2">
    <location>
        <begin position="21"/>
        <end position="39"/>
    </location>
</feature>
<reference evidence="3" key="1">
    <citation type="journal article" date="2019" name="Ecotoxicol. Environ. Saf.">
        <title>Microbial characterization of heavy metal resistant bacterial strains isolated from an electroplating wastewater treatment plant.</title>
        <authorList>
            <person name="Cai X."/>
            <person name="Zheng X."/>
            <person name="Zhang D."/>
            <person name="Iqbal W."/>
            <person name="Liu C."/>
            <person name="Yang B."/>
            <person name="Zhao X."/>
            <person name="Lu X."/>
            <person name="Mao Y."/>
        </authorList>
    </citation>
    <scope>NUCLEOTIDE SEQUENCE [LARGE SCALE GENOMIC DNA]</scope>
    <source>
        <strain evidence="3">Ni1-3</strain>
    </source>
</reference>
<proteinExistence type="predicted"/>
<dbReference type="RefSeq" id="WP_011711594.1">
    <property type="nucleotide sequence ID" value="NZ_CP076856.1"/>
</dbReference>
<organism evidence="3">
    <name type="scientific">Shewanella decolorationis</name>
    <dbReference type="NCBI Taxonomy" id="256839"/>
    <lineage>
        <taxon>Bacteria</taxon>
        <taxon>Pseudomonadati</taxon>
        <taxon>Pseudomonadota</taxon>
        <taxon>Gammaproteobacteria</taxon>
        <taxon>Alteromonadales</taxon>
        <taxon>Shewanellaceae</taxon>
        <taxon>Shewanella</taxon>
    </lineage>
</organism>
<keyword evidence="2" id="KW-1133">Transmembrane helix</keyword>
<feature type="compositionally biased region" description="Polar residues" evidence="1">
    <location>
        <begin position="157"/>
        <end position="169"/>
    </location>
</feature>
<dbReference type="AlphaFoldDB" id="A0A5B8R2N3"/>
<keyword evidence="2" id="KW-0812">Transmembrane</keyword>
<keyword evidence="2" id="KW-0472">Membrane</keyword>
<dbReference type="CDD" id="cd16430">
    <property type="entry name" value="TraB"/>
    <property type="match status" value="1"/>
</dbReference>
<dbReference type="Pfam" id="PF03743">
    <property type="entry name" value="TrbI"/>
    <property type="match status" value="1"/>
</dbReference>
<gene>
    <name evidence="3" type="ORF">D0436_22440</name>
</gene>
<evidence type="ECO:0000256" key="2">
    <source>
        <dbReference type="SAM" id="Phobius"/>
    </source>
</evidence>
<dbReference type="EMBL" id="CP031775">
    <property type="protein sequence ID" value="QDZ92985.1"/>
    <property type="molecule type" value="Genomic_DNA"/>
</dbReference>
<accession>A0A5B8R2N3</accession>
<feature type="region of interest" description="Disordered" evidence="1">
    <location>
        <begin position="136"/>
        <end position="171"/>
    </location>
</feature>
<name>A0A5B8R2N3_9GAMM</name>
<protein>
    <submittedName>
        <fullName evidence="3">Conjugal transfer protein TraB</fullName>
    </submittedName>
</protein>
<evidence type="ECO:0000256" key="1">
    <source>
        <dbReference type="SAM" id="MobiDB-lite"/>
    </source>
</evidence>
<evidence type="ECO:0000313" key="3">
    <source>
        <dbReference type="EMBL" id="QDZ92985.1"/>
    </source>
</evidence>
<sequence length="452" mass="48210">MQALQDLKTKWLALPSNQRTIALIVILAIPAYLVAEAIFPSAPKTPVSSIPARAKPMFMSTMGSERLESTQTSGQLIAMRKKIQEREKAIDAQYTEQKASEKRIQQQVDTLQMSQLESQKRLETIAHQMQMLVEQQSKNAATARDSVSAKGARPENIAQQAPSLPSTEFSLDPMASLKSNVAMTPPASKTLTMNRGDVSLGKAAATGDEANVGNASTAKNQVAAKAKQAISQENTGSIKKTEKEPETWLSAGTVIPTVLLTGQHVPTSSSAQSNPAPVLLKIVDVGVMPNGFTIDLVGCTVIGAARGSASTRRVEIRAESISCIDQRGRAIEQPFIAAVQGQDGHSGIPAKLVTLYGEVVKQSFWAGIYGTGAQTLTQAATNRVSGDVVYDGTYFKNTATSSLAGGSSTAFDKIADFYLQLADEARPYLEMHGGIEGVDLIVQRGVSLKYKG</sequence>